<dbReference type="Gene3D" id="3.40.50.2300">
    <property type="match status" value="2"/>
</dbReference>
<dbReference type="EMBL" id="JAIRAU010000027">
    <property type="protein sequence ID" value="MBZ5711616.1"/>
    <property type="molecule type" value="Genomic_DNA"/>
</dbReference>
<dbReference type="Pfam" id="PF13458">
    <property type="entry name" value="Peripla_BP_6"/>
    <property type="match status" value="1"/>
</dbReference>
<dbReference type="InterPro" id="IPR028081">
    <property type="entry name" value="Leu-bd"/>
</dbReference>
<dbReference type="PANTHER" id="PTHR30483">
    <property type="entry name" value="LEUCINE-SPECIFIC-BINDING PROTEIN"/>
    <property type="match status" value="1"/>
</dbReference>
<dbReference type="SUPFAM" id="SSF53822">
    <property type="entry name" value="Periplasmic binding protein-like I"/>
    <property type="match status" value="1"/>
</dbReference>
<keyword evidence="2" id="KW-0732">Signal</keyword>
<evidence type="ECO:0000256" key="2">
    <source>
        <dbReference type="ARBA" id="ARBA00022729"/>
    </source>
</evidence>
<organism evidence="5 6">
    <name type="scientific">Nannocystis pusilla</name>
    <dbReference type="NCBI Taxonomy" id="889268"/>
    <lineage>
        <taxon>Bacteria</taxon>
        <taxon>Pseudomonadati</taxon>
        <taxon>Myxococcota</taxon>
        <taxon>Polyangia</taxon>
        <taxon>Nannocystales</taxon>
        <taxon>Nannocystaceae</taxon>
        <taxon>Nannocystis</taxon>
    </lineage>
</organism>
<comment type="caution">
    <text evidence="5">The sequence shown here is derived from an EMBL/GenBank/DDBJ whole genome shotgun (WGS) entry which is preliminary data.</text>
</comment>
<evidence type="ECO:0000313" key="5">
    <source>
        <dbReference type="EMBL" id="MBZ5711616.1"/>
    </source>
</evidence>
<dbReference type="RefSeq" id="WP_224193377.1">
    <property type="nucleotide sequence ID" value="NZ_JAIRAU010000027.1"/>
</dbReference>
<evidence type="ECO:0000256" key="3">
    <source>
        <dbReference type="SAM" id="MobiDB-lite"/>
    </source>
</evidence>
<evidence type="ECO:0000313" key="6">
    <source>
        <dbReference type="Proteomes" id="UP001139031"/>
    </source>
</evidence>
<accession>A0ABS7TU66</accession>
<gene>
    <name evidence="5" type="ORF">K7C98_20440</name>
</gene>
<dbReference type="InterPro" id="IPR028082">
    <property type="entry name" value="Peripla_BP_I"/>
</dbReference>
<dbReference type="PANTHER" id="PTHR30483:SF6">
    <property type="entry name" value="PERIPLASMIC BINDING PROTEIN OF ABC TRANSPORTER FOR NATURAL AMINO ACIDS"/>
    <property type="match status" value="1"/>
</dbReference>
<name>A0ABS7TU66_9BACT</name>
<evidence type="ECO:0000259" key="4">
    <source>
        <dbReference type="Pfam" id="PF13458"/>
    </source>
</evidence>
<keyword evidence="6" id="KW-1185">Reference proteome</keyword>
<protein>
    <submittedName>
        <fullName evidence="5">ABC transporter substrate-binding protein</fullName>
    </submittedName>
</protein>
<feature type="region of interest" description="Disordered" evidence="3">
    <location>
        <begin position="1"/>
        <end position="20"/>
    </location>
</feature>
<sequence>MSRLPVRLRPGAPGRGPHKTLGHPLGRALVHAAVVLAVLGACRGSQAVGPAAQTIRAVDPGHVDPAFQGEWDAVQAARQKDPSGAAVVEAADRLLARDPPLNLRLAAQQVKAGASLDRGDYAAALASARAGLEDVTKARAQGIDLAPPERELAEDLGRTRALAEAEVGDPQTALQAIAAATRGDRGQDLLFATARARERLGDRAGAALAYAQWREVVPDGSAAAALAEARMREQWRGLDAATLEETARKAAGTPAAQCLLVRAGRRAPAGAPAWVGGCQVAGAGGPPRIGLLLPRSGKFAGLADVQLAAATAAVRVLAGAAGSNLQVAWEDSGSSPAEAKQAAATLLASGASVLVGPVGPGNVEAAAEVAAASGGRVRLVVPGEGTGPQVLGVAPTLEARAAALAQAVGRANRTTAVILAPDNAYGKRAVAAFEKSLPKVGVKSLKTIYYPANTTSFSKVLGPVRSSLKTAAVLIPDQLGRVELVVRQMVRDGVVIDRPKQPGVPVLSTAEGSSPEAIGPGHEVLEGVLVAPVGWETPEAAGFTEAYTALEGSGPPDQAWLVYRAVAQAWAGVEAAPPPAAAVLRVESGRFVATEPAVSLTPAERPSGR</sequence>
<evidence type="ECO:0000256" key="1">
    <source>
        <dbReference type="ARBA" id="ARBA00010062"/>
    </source>
</evidence>
<dbReference type="Proteomes" id="UP001139031">
    <property type="component" value="Unassembled WGS sequence"/>
</dbReference>
<dbReference type="InterPro" id="IPR051010">
    <property type="entry name" value="BCAA_transport"/>
</dbReference>
<proteinExistence type="inferred from homology"/>
<dbReference type="CDD" id="cd06268">
    <property type="entry name" value="PBP1_ABC_transporter_LIVBP-like"/>
    <property type="match status" value="1"/>
</dbReference>
<comment type="similarity">
    <text evidence="1">Belongs to the leucine-binding protein family.</text>
</comment>
<feature type="domain" description="Leucine-binding protein" evidence="4">
    <location>
        <begin position="288"/>
        <end position="581"/>
    </location>
</feature>
<reference evidence="5" key="1">
    <citation type="submission" date="2021-08" db="EMBL/GenBank/DDBJ databases">
        <authorList>
            <person name="Stevens D.C."/>
        </authorList>
    </citation>
    <scope>NUCLEOTIDE SEQUENCE</scope>
    <source>
        <strain evidence="5">DSM 53165</strain>
    </source>
</reference>